<dbReference type="Pfam" id="PF20559">
    <property type="entry name" value="DUF6770"/>
    <property type="match status" value="1"/>
</dbReference>
<evidence type="ECO:0000256" key="1">
    <source>
        <dbReference type="SAM" id="SignalP"/>
    </source>
</evidence>
<evidence type="ECO:0000313" key="3">
    <source>
        <dbReference type="Proteomes" id="UP001162741"/>
    </source>
</evidence>
<sequence length="511" mass="57298">MKKHSLLLLLMLCTCSLFAQLKIENVYSVKLRNSGVISEKGQVKGYFFFYQSDKIDKRTNEYTVQVVDENLNKVQDIKFQDGRDLTLLEAAYNGNTLAFLYKNSENKTLDMKIYSIEGKLKFTYTAPYDKKSEAWMKQVEELAQSDNGLNSSVFDVGQYGYVAVVPVIDGKERTFEVRCYNDKKKKHYTYRYDDGKSKFCVGEFIGATDSLAFFTVMKKSGTLSWNLKKSVVAINFVNSRRAFELTPDIGDYRITPTNVLPQTTPGKISLLGGYYESDENVIWDAPRGMAIVDLDPKGNVLNSVVCSYDTELSKFLPVGAKGKIKDIGFLFVHKALAMPDGGYTLIAEGFRKKVSAGKIALAAVAGGGNFTNLEITDLVMMRFDNGFGLKSVDVFDKKMNVVSPRGMDLVSPQIAAMAVKGMGGFDYEFTTGEEDNSTFNVCFSDYEKSSEYKGRTFNTVRFNGTKYSTDKIELKSKASEMVVLPAKAGHVMIYEYFKKTKSLELRIEKLG</sequence>
<gene>
    <name evidence="2" type="ORF">MKQ68_05240</name>
</gene>
<dbReference type="EMBL" id="CP107006">
    <property type="protein sequence ID" value="UYQ94494.1"/>
    <property type="molecule type" value="Genomic_DNA"/>
</dbReference>
<keyword evidence="1" id="KW-0732">Signal</keyword>
<protein>
    <submittedName>
        <fullName evidence="2">Uncharacterized protein</fullName>
    </submittedName>
</protein>
<reference evidence="2" key="1">
    <citation type="submission" date="2022-10" db="EMBL/GenBank/DDBJ databases">
        <title>Chitinophaga sp. nov., isolated from soil.</title>
        <authorList>
            <person name="Jeon C.O."/>
        </authorList>
    </citation>
    <scope>NUCLEOTIDE SEQUENCE</scope>
    <source>
        <strain evidence="2">R8</strain>
    </source>
</reference>
<organism evidence="2 3">
    <name type="scientific">Chitinophaga horti</name>
    <dbReference type="NCBI Taxonomy" id="2920382"/>
    <lineage>
        <taxon>Bacteria</taxon>
        <taxon>Pseudomonadati</taxon>
        <taxon>Bacteroidota</taxon>
        <taxon>Chitinophagia</taxon>
        <taxon>Chitinophagales</taxon>
        <taxon>Chitinophagaceae</taxon>
        <taxon>Chitinophaga</taxon>
    </lineage>
</organism>
<feature type="chain" id="PRO_5046722360" evidence="1">
    <location>
        <begin position="20"/>
        <end position="511"/>
    </location>
</feature>
<proteinExistence type="predicted"/>
<feature type="signal peptide" evidence="1">
    <location>
        <begin position="1"/>
        <end position="19"/>
    </location>
</feature>
<keyword evidence="3" id="KW-1185">Reference proteome</keyword>
<evidence type="ECO:0000313" key="2">
    <source>
        <dbReference type="EMBL" id="UYQ94494.1"/>
    </source>
</evidence>
<name>A0ABY6J8L1_9BACT</name>
<dbReference type="RefSeq" id="WP_264282375.1">
    <property type="nucleotide sequence ID" value="NZ_CP107006.1"/>
</dbReference>
<accession>A0ABY6J8L1</accession>
<dbReference type="Proteomes" id="UP001162741">
    <property type="component" value="Chromosome"/>
</dbReference>
<dbReference type="InterPro" id="IPR046661">
    <property type="entry name" value="DUF6770"/>
</dbReference>